<name>A0A392V4K9_9FABA</name>
<dbReference type="EMBL" id="LXQA011017156">
    <property type="protein sequence ID" value="MCI81360.1"/>
    <property type="molecule type" value="Genomic_DNA"/>
</dbReference>
<keyword evidence="2" id="KW-1185">Reference proteome</keyword>
<evidence type="ECO:0000313" key="2">
    <source>
        <dbReference type="Proteomes" id="UP000265520"/>
    </source>
</evidence>
<dbReference type="Proteomes" id="UP000265520">
    <property type="component" value="Unassembled WGS sequence"/>
</dbReference>
<accession>A0A392V4K9</accession>
<comment type="caution">
    <text evidence="1">The sequence shown here is derived from an EMBL/GenBank/DDBJ whole genome shotgun (WGS) entry which is preliminary data.</text>
</comment>
<organism evidence="1 2">
    <name type="scientific">Trifolium medium</name>
    <dbReference type="NCBI Taxonomy" id="97028"/>
    <lineage>
        <taxon>Eukaryota</taxon>
        <taxon>Viridiplantae</taxon>
        <taxon>Streptophyta</taxon>
        <taxon>Embryophyta</taxon>
        <taxon>Tracheophyta</taxon>
        <taxon>Spermatophyta</taxon>
        <taxon>Magnoliopsida</taxon>
        <taxon>eudicotyledons</taxon>
        <taxon>Gunneridae</taxon>
        <taxon>Pentapetalae</taxon>
        <taxon>rosids</taxon>
        <taxon>fabids</taxon>
        <taxon>Fabales</taxon>
        <taxon>Fabaceae</taxon>
        <taxon>Papilionoideae</taxon>
        <taxon>50 kb inversion clade</taxon>
        <taxon>NPAAA clade</taxon>
        <taxon>Hologalegina</taxon>
        <taxon>IRL clade</taxon>
        <taxon>Trifolieae</taxon>
        <taxon>Trifolium</taxon>
    </lineage>
</organism>
<protein>
    <recommendedName>
        <fullName evidence="3">CC-NBS-LRR resistance protein</fullName>
    </recommendedName>
</protein>
<evidence type="ECO:0008006" key="3">
    <source>
        <dbReference type="Google" id="ProtNLM"/>
    </source>
</evidence>
<evidence type="ECO:0000313" key="1">
    <source>
        <dbReference type="EMBL" id="MCI81360.1"/>
    </source>
</evidence>
<sequence>MGKLRTMKIIKCESLQEIVENEDEDRNVVFKQLKVLELVSLTSLK</sequence>
<dbReference type="AlphaFoldDB" id="A0A392V4K9"/>
<feature type="non-terminal residue" evidence="1">
    <location>
        <position position="45"/>
    </location>
</feature>
<proteinExistence type="predicted"/>
<reference evidence="1 2" key="1">
    <citation type="journal article" date="2018" name="Front. Plant Sci.">
        <title>Red Clover (Trifolium pratense) and Zigzag Clover (T. medium) - A Picture of Genomic Similarities and Differences.</title>
        <authorList>
            <person name="Dluhosova J."/>
            <person name="Istvanek J."/>
            <person name="Nedelnik J."/>
            <person name="Repkova J."/>
        </authorList>
    </citation>
    <scope>NUCLEOTIDE SEQUENCE [LARGE SCALE GENOMIC DNA]</scope>
    <source>
        <strain evidence="2">cv. 10/8</strain>
        <tissue evidence="1">Leaf</tissue>
    </source>
</reference>